<keyword evidence="4" id="KW-0540">Nuclease</keyword>
<evidence type="ECO:0000313" key="6">
    <source>
        <dbReference type="Proteomes" id="UP000233565"/>
    </source>
</evidence>
<dbReference type="OrthoDB" id="9797095at2"/>
<dbReference type="PANTHER" id="PTHR34477:SF1">
    <property type="entry name" value="UPF0213 PROTEIN YHBQ"/>
    <property type="match status" value="1"/>
</dbReference>
<dbReference type="EMBL" id="PJBV01000019">
    <property type="protein sequence ID" value="PKH40351.1"/>
    <property type="molecule type" value="Genomic_DNA"/>
</dbReference>
<dbReference type="RefSeq" id="WP_091200635.1">
    <property type="nucleotide sequence ID" value="NZ_FOKC01000010.1"/>
</dbReference>
<dbReference type="CDD" id="cd10456">
    <property type="entry name" value="GIY-YIG_UPF0213"/>
    <property type="match status" value="1"/>
</dbReference>
<dbReference type="PROSITE" id="PS50164">
    <property type="entry name" value="GIY_YIG"/>
    <property type="match status" value="1"/>
</dbReference>
<reference evidence="4" key="1">
    <citation type="submission" date="2016-10" db="EMBL/GenBank/DDBJ databases">
        <authorList>
            <person name="de Groot N.N."/>
        </authorList>
    </citation>
    <scope>NUCLEOTIDE SEQUENCE [LARGE SCALE GENOMIC DNA]</scope>
    <source>
        <strain evidence="4">CGMCC 1.10697</strain>
    </source>
</reference>
<dbReference type="Proteomes" id="UP000199113">
    <property type="component" value="Unassembled WGS sequence"/>
</dbReference>
<dbReference type="EMBL" id="FOKC01000010">
    <property type="protein sequence ID" value="SFB40276.1"/>
    <property type="molecule type" value="Genomic_DNA"/>
</dbReference>
<evidence type="ECO:0000256" key="1">
    <source>
        <dbReference type="ARBA" id="ARBA00007435"/>
    </source>
</evidence>
<dbReference type="InterPro" id="IPR000305">
    <property type="entry name" value="GIY-YIG_endonuc"/>
</dbReference>
<keyword evidence="4" id="KW-0255">Endonuclease</keyword>
<evidence type="ECO:0000313" key="4">
    <source>
        <dbReference type="EMBL" id="SFB40276.1"/>
    </source>
</evidence>
<gene>
    <name evidence="3" type="ORF">CXG46_13260</name>
    <name evidence="4" type="ORF">SAMN05192575_11070</name>
</gene>
<dbReference type="AlphaFoldDB" id="A0A1I1AS81"/>
<reference evidence="3 6" key="2">
    <citation type="submission" date="2017-12" db="EMBL/GenBank/DDBJ databases">
        <title>Pharmacopeia of the Arctic Ocean.</title>
        <authorList>
            <person name="Collins E."/>
            <person name="Ducluzeau A.-L."/>
        </authorList>
    </citation>
    <scope>NUCLEOTIDE SEQUENCE [LARGE SCALE GENOMIC DNA]</scope>
    <source>
        <strain evidence="3 6">DSM 23325</strain>
    </source>
</reference>
<protein>
    <submittedName>
        <fullName evidence="3">GIY-YIG nuclease family protein</fullName>
    </submittedName>
    <submittedName>
        <fullName evidence="4">Putative endonuclease</fullName>
    </submittedName>
</protein>
<evidence type="ECO:0000313" key="3">
    <source>
        <dbReference type="EMBL" id="PKH40351.1"/>
    </source>
</evidence>
<dbReference type="GO" id="GO:0004519">
    <property type="term" value="F:endonuclease activity"/>
    <property type="evidence" value="ECO:0007669"/>
    <property type="project" value="UniProtKB-KW"/>
</dbReference>
<keyword evidence="6" id="KW-1185">Reference proteome</keyword>
<sequence>MPFGYILRCADDSFYVGSTWDLERRLGEHNEGLGAAYTKRRRPVSLAWSAEVGRIDEAYAVEKQVQGWSRAKRQALIDGRTELLSGLSSRSWAALRDRRTSDDTGDQVS</sequence>
<dbReference type="Proteomes" id="UP000233565">
    <property type="component" value="Unassembled WGS sequence"/>
</dbReference>
<name>A0A1I1AS81_9ACTN</name>
<keyword evidence="4" id="KW-0378">Hydrolase</keyword>
<proteinExistence type="inferred from homology"/>
<dbReference type="Gene3D" id="3.40.1440.10">
    <property type="entry name" value="GIY-YIG endonuclease"/>
    <property type="match status" value="1"/>
</dbReference>
<dbReference type="InterPro" id="IPR035901">
    <property type="entry name" value="GIY-YIG_endonuc_sf"/>
</dbReference>
<dbReference type="PANTHER" id="PTHR34477">
    <property type="entry name" value="UPF0213 PROTEIN YHBQ"/>
    <property type="match status" value="1"/>
</dbReference>
<evidence type="ECO:0000313" key="5">
    <source>
        <dbReference type="Proteomes" id="UP000199113"/>
    </source>
</evidence>
<evidence type="ECO:0000259" key="2">
    <source>
        <dbReference type="PROSITE" id="PS50164"/>
    </source>
</evidence>
<dbReference type="SUPFAM" id="SSF82771">
    <property type="entry name" value="GIY-YIG endonuclease"/>
    <property type="match status" value="1"/>
</dbReference>
<accession>A0A1I1AS81</accession>
<dbReference type="InterPro" id="IPR050190">
    <property type="entry name" value="UPF0213_domain"/>
</dbReference>
<organism evidence="4 5">
    <name type="scientific">Nocardioides alpinus</name>
    <dbReference type="NCBI Taxonomy" id="748909"/>
    <lineage>
        <taxon>Bacteria</taxon>
        <taxon>Bacillati</taxon>
        <taxon>Actinomycetota</taxon>
        <taxon>Actinomycetes</taxon>
        <taxon>Propionibacteriales</taxon>
        <taxon>Nocardioidaceae</taxon>
        <taxon>Nocardioides</taxon>
    </lineage>
</organism>
<dbReference type="Pfam" id="PF01541">
    <property type="entry name" value="GIY-YIG"/>
    <property type="match status" value="1"/>
</dbReference>
<comment type="similarity">
    <text evidence="1">Belongs to the UPF0213 family.</text>
</comment>
<feature type="domain" description="GIY-YIG" evidence="2">
    <location>
        <begin position="1"/>
        <end position="75"/>
    </location>
</feature>